<keyword evidence="2" id="KW-1185">Reference proteome</keyword>
<dbReference type="Proteomes" id="UP001143856">
    <property type="component" value="Unassembled WGS sequence"/>
</dbReference>
<gene>
    <name evidence="1" type="ORF">NUW58_g4138</name>
</gene>
<protein>
    <submittedName>
        <fullName evidence="1">Uncharacterized protein</fullName>
    </submittedName>
</protein>
<proteinExistence type="predicted"/>
<name>A0ACC1PAA3_9PEZI</name>
<accession>A0ACC1PAA3</accession>
<sequence>MSDDQEWQPTAKRPRLGSFSENGPRIDHTDTSKSQNLTAETSSQVQVDTPLLGLDCQMQDDCTTTYANDGLNNSSPLQTISPASEFPQYAVPLGEQLPSKRSPEENLPLCQISIPSDDAFASFFDSALFEEDGDSGSEVGETKVCFGVITGLAGTYERQASQDLPASFEVQLDSASRFTSKNYSFIRGRVHTEHAQLLQGVTDEKTLDLYVTCTADARPVAKKRGRTHMLWPCTLDITVYGPFDLFDELGNWFQDYEVHLQDPRVCHLDTKYCNPQRLSSVRPWPLVSEIVSQRLFPTPKEIPERSDFLDILSSHVDLEETPQPLTIRTSLKSHQKQALTFMLDRERGWGFNRGHADIWEIVDTGSGRVFLNTISRLCQPEEPLNFFGGIIADPMGFGKTLTMISLVATDKDAGEMTDICMEGSETRKPDIAATLVIIPPPLIGTWEEQLQDRILDTDEIGLVHIVLTTYHTVSSDWKADQETGHSPIFAVRWKRIILDEAHFIRNGNARMARAVCDLEATSRWAVTGTPIQNRLGDLASLLKFVRAYPYTDPKQFDADISRPWKSGEDEEAVKRLKRLSACLLLRRPKGALDLPPRRDLVYKVEFMPEEKEAIVFSTWRLTLDLITRGLEDERIRSIRFDGKVPQKDRQSVLGLFNSDPGLRVMLLTLSCGAVGLTLTAASRAYLMEPHWNPTLEEQALARIHRLGQSREVETVRFYVQDSFEEQVMKIQESKKQLAGVLLSSHDRESSNDNLGTLEVHPPLIPR</sequence>
<reference evidence="1" key="1">
    <citation type="submission" date="2022-10" db="EMBL/GenBank/DDBJ databases">
        <title>Genome Sequence of Xylaria curta.</title>
        <authorList>
            <person name="Buettner E."/>
        </authorList>
    </citation>
    <scope>NUCLEOTIDE SEQUENCE</scope>
    <source>
        <strain evidence="1">Babe10</strain>
    </source>
</reference>
<evidence type="ECO:0000313" key="1">
    <source>
        <dbReference type="EMBL" id="KAJ2988129.1"/>
    </source>
</evidence>
<evidence type="ECO:0000313" key="2">
    <source>
        <dbReference type="Proteomes" id="UP001143856"/>
    </source>
</evidence>
<dbReference type="EMBL" id="JAPDGR010000692">
    <property type="protein sequence ID" value="KAJ2988129.1"/>
    <property type="molecule type" value="Genomic_DNA"/>
</dbReference>
<organism evidence="1 2">
    <name type="scientific">Xylaria curta</name>
    <dbReference type="NCBI Taxonomy" id="42375"/>
    <lineage>
        <taxon>Eukaryota</taxon>
        <taxon>Fungi</taxon>
        <taxon>Dikarya</taxon>
        <taxon>Ascomycota</taxon>
        <taxon>Pezizomycotina</taxon>
        <taxon>Sordariomycetes</taxon>
        <taxon>Xylariomycetidae</taxon>
        <taxon>Xylariales</taxon>
        <taxon>Xylariaceae</taxon>
        <taxon>Xylaria</taxon>
    </lineage>
</organism>
<comment type="caution">
    <text evidence="1">The sequence shown here is derived from an EMBL/GenBank/DDBJ whole genome shotgun (WGS) entry which is preliminary data.</text>
</comment>